<reference evidence="7 8" key="1">
    <citation type="submission" date="2013-07" db="EMBL/GenBank/DDBJ databases">
        <authorList>
            <consortium name="DOE Joint Genome Institute"/>
            <person name="Reeve W."/>
            <person name="Huntemann M."/>
            <person name="Han J."/>
            <person name="Chen A."/>
            <person name="Kyrpides N."/>
            <person name="Mavromatis K."/>
            <person name="Markowitz V."/>
            <person name="Palaniappan K."/>
            <person name="Ivanova N."/>
            <person name="Schaumberg A."/>
            <person name="Pati A."/>
            <person name="Liolios K."/>
            <person name="Nordberg H.P."/>
            <person name="Cantor M.N."/>
            <person name="Hua S.X."/>
            <person name="Woyke T."/>
        </authorList>
    </citation>
    <scope>NUCLEOTIDE SEQUENCE [LARGE SCALE GENOMIC DNA]</scope>
    <source>
        <strain evidence="7 8">DSM 43889</strain>
    </source>
</reference>
<accession>A0ABT1JFT0</accession>
<evidence type="ECO:0000313" key="8">
    <source>
        <dbReference type="Proteomes" id="UP000791080"/>
    </source>
</evidence>
<keyword evidence="3" id="KW-0285">Flavoprotein</keyword>
<evidence type="ECO:0000256" key="2">
    <source>
        <dbReference type="ARBA" id="ARBA00010139"/>
    </source>
</evidence>
<dbReference type="Proteomes" id="UP000791080">
    <property type="component" value="Unassembled WGS sequence"/>
</dbReference>
<name>A0ABT1JFT0_ACTCY</name>
<comment type="caution">
    <text evidence="7">The sequence shown here is derived from an EMBL/GenBank/DDBJ whole genome shotgun (WGS) entry which is preliminary data.</text>
</comment>
<dbReference type="PRINTS" id="PR00370">
    <property type="entry name" value="FMOXYGENASE"/>
</dbReference>
<keyword evidence="5" id="KW-0521">NADP</keyword>
<dbReference type="InterPro" id="IPR020946">
    <property type="entry name" value="Flavin_mOase-like"/>
</dbReference>
<gene>
    <name evidence="7" type="ORF">G443_001617</name>
</gene>
<dbReference type="InterPro" id="IPR036188">
    <property type="entry name" value="FAD/NAD-bd_sf"/>
</dbReference>
<dbReference type="SUPFAM" id="SSF51905">
    <property type="entry name" value="FAD/NAD(P)-binding domain"/>
    <property type="match status" value="2"/>
</dbReference>
<keyword evidence="8" id="KW-1185">Reference proteome</keyword>
<proteinExistence type="inferred from homology"/>
<dbReference type="RefSeq" id="WP_051314436.1">
    <property type="nucleotide sequence ID" value="NZ_AUBJ02000001.1"/>
</dbReference>
<evidence type="ECO:0000256" key="5">
    <source>
        <dbReference type="ARBA" id="ARBA00022857"/>
    </source>
</evidence>
<comment type="similarity">
    <text evidence="1">Belongs to the FMO family.</text>
</comment>
<dbReference type="Gene3D" id="3.50.50.60">
    <property type="entry name" value="FAD/NAD(P)-binding domain"/>
    <property type="match status" value="1"/>
</dbReference>
<dbReference type="PANTHER" id="PTHR23023">
    <property type="entry name" value="DIMETHYLANILINE MONOOXYGENASE"/>
    <property type="match status" value="1"/>
</dbReference>
<evidence type="ECO:0000256" key="3">
    <source>
        <dbReference type="ARBA" id="ARBA00022630"/>
    </source>
</evidence>
<keyword evidence="4" id="KW-0274">FAD</keyword>
<protein>
    <submittedName>
        <fullName evidence="7">Flavin-binding monooxygenase-like</fullName>
    </submittedName>
</protein>
<sequence length="455" mass="50164">MTTRKRPSGSGGPASTSDRYLVIGAGPAGLALAAAFRRRSISFDLVDRHHAIGGLWDRENPGTPLYDSAHFISSRTMSAFAGFPMPARYPDYPGHRLILDYLREFAAHHDVHEHFTGGRAVTSARPEPSGGWAVSFSDGRSHRYAGLAVATGRQWTPRRPEWPGAFDGELIHARDYDGPGRLRGRRVLVVGGGNSGVDIACDAATAAVETRLSLRRGYHVIPKYVLGRPADVFAAQSPPLPAWLRQAVMRRLLRLLAGRPEDYGLPAPDHRIFESHPILNDRILHHLGHGDVTAVPDVVALEGPEIRFTDDSTWRPDLVIQATGYRVDFPFLPPGLVGAGAGTPDLYLHVLDRRRPDLFFLGLFETDAGAFPLLSRQADLVASAVLTHRLGGPAARLLAVRKQLRPNLSGGVRHLDSPRHRAYADQRVYRRELERAHRELEALRAGGDPSRWRDH</sequence>
<dbReference type="InterPro" id="IPR000960">
    <property type="entry name" value="Flavin_mOase"/>
</dbReference>
<evidence type="ECO:0000313" key="7">
    <source>
        <dbReference type="EMBL" id="MCP2331347.1"/>
    </source>
</evidence>
<comment type="similarity">
    <text evidence="2">Belongs to the FAD-binding monooxygenase family.</text>
</comment>
<evidence type="ECO:0000256" key="1">
    <source>
        <dbReference type="ARBA" id="ARBA00009183"/>
    </source>
</evidence>
<dbReference type="InterPro" id="IPR050346">
    <property type="entry name" value="FMO-like"/>
</dbReference>
<organism evidence="7 8">
    <name type="scientific">Actinoalloteichus caeruleus DSM 43889</name>
    <dbReference type="NCBI Taxonomy" id="1120930"/>
    <lineage>
        <taxon>Bacteria</taxon>
        <taxon>Bacillati</taxon>
        <taxon>Actinomycetota</taxon>
        <taxon>Actinomycetes</taxon>
        <taxon>Pseudonocardiales</taxon>
        <taxon>Pseudonocardiaceae</taxon>
        <taxon>Actinoalloteichus</taxon>
        <taxon>Actinoalloteichus cyanogriseus</taxon>
    </lineage>
</organism>
<reference evidence="7 8" key="2">
    <citation type="submission" date="2022-06" db="EMBL/GenBank/DDBJ databases">
        <title>Genomic Encyclopedia of Type Strains, Phase I: the one thousand microbial genomes (KMG-I) project.</title>
        <authorList>
            <person name="Kyrpides N."/>
        </authorList>
    </citation>
    <scope>NUCLEOTIDE SEQUENCE [LARGE SCALE GENOMIC DNA]</scope>
    <source>
        <strain evidence="7 8">DSM 43889</strain>
    </source>
</reference>
<dbReference type="Pfam" id="PF00743">
    <property type="entry name" value="FMO-like"/>
    <property type="match status" value="1"/>
</dbReference>
<dbReference type="PIRSF" id="PIRSF000332">
    <property type="entry name" value="FMO"/>
    <property type="match status" value="1"/>
</dbReference>
<keyword evidence="6" id="KW-0560">Oxidoreductase</keyword>
<dbReference type="EMBL" id="AUBJ02000001">
    <property type="protein sequence ID" value="MCP2331347.1"/>
    <property type="molecule type" value="Genomic_DNA"/>
</dbReference>
<evidence type="ECO:0000256" key="6">
    <source>
        <dbReference type="ARBA" id="ARBA00023002"/>
    </source>
</evidence>
<evidence type="ECO:0000256" key="4">
    <source>
        <dbReference type="ARBA" id="ARBA00022827"/>
    </source>
</evidence>